<protein>
    <submittedName>
        <fullName evidence="2">Hemin uptake protein hemP</fullName>
    </submittedName>
</protein>
<accession>A0A286IEG1</accession>
<dbReference type="EMBL" id="OCPC01000005">
    <property type="protein sequence ID" value="SOE18417.1"/>
    <property type="molecule type" value="Genomic_DNA"/>
</dbReference>
<feature type="compositionally biased region" description="Polar residues" evidence="1">
    <location>
        <begin position="1"/>
        <end position="17"/>
    </location>
</feature>
<gene>
    <name evidence="2" type="ORF">SAMN05877838_3341</name>
</gene>
<evidence type="ECO:0000313" key="2">
    <source>
        <dbReference type="EMBL" id="SOE18417.1"/>
    </source>
</evidence>
<dbReference type="OrthoDB" id="7870498at2"/>
<proteinExistence type="predicted"/>
<dbReference type="Gene3D" id="2.10.70.10">
    <property type="entry name" value="Complement Module, domain 1"/>
    <property type="match status" value="1"/>
</dbReference>
<name>A0A286IEG1_9HYPH</name>
<dbReference type="InterPro" id="IPR019600">
    <property type="entry name" value="Hemin_uptake_protein_HemP"/>
</dbReference>
<evidence type="ECO:0000313" key="3">
    <source>
        <dbReference type="Proteomes" id="UP000219465"/>
    </source>
</evidence>
<sequence length="70" mass="7612">MRNSESQATASQGSNTVCLAEPKPSGEVHLPAGAIPSGSLFQNRREVTISHQGSLYRLRITRQGKLILHK</sequence>
<dbReference type="Pfam" id="PF10636">
    <property type="entry name" value="hemP"/>
    <property type="match status" value="1"/>
</dbReference>
<evidence type="ECO:0000256" key="1">
    <source>
        <dbReference type="SAM" id="MobiDB-lite"/>
    </source>
</evidence>
<keyword evidence="3" id="KW-1185">Reference proteome</keyword>
<dbReference type="RefSeq" id="WP_097108900.1">
    <property type="nucleotide sequence ID" value="NZ_OCPC01000005.1"/>
</dbReference>
<reference evidence="3" key="1">
    <citation type="submission" date="2017-08" db="EMBL/GenBank/DDBJ databases">
        <authorList>
            <person name="Varghese N."/>
            <person name="Submissions S."/>
        </authorList>
    </citation>
    <scope>NUCLEOTIDE SEQUENCE [LARGE SCALE GENOMIC DNA]</scope>
    <source>
        <strain evidence="3">KCTC 23107</strain>
    </source>
</reference>
<dbReference type="AlphaFoldDB" id="A0A286IEG1"/>
<feature type="region of interest" description="Disordered" evidence="1">
    <location>
        <begin position="1"/>
        <end position="24"/>
    </location>
</feature>
<dbReference type="Proteomes" id="UP000219465">
    <property type="component" value="Unassembled WGS sequence"/>
</dbReference>
<organism evidence="2 3">
    <name type="scientific">Hoeflea halophila</name>
    <dbReference type="NCBI Taxonomy" id="714899"/>
    <lineage>
        <taxon>Bacteria</taxon>
        <taxon>Pseudomonadati</taxon>
        <taxon>Pseudomonadota</taxon>
        <taxon>Alphaproteobacteria</taxon>
        <taxon>Hyphomicrobiales</taxon>
        <taxon>Rhizobiaceae</taxon>
        <taxon>Hoeflea</taxon>
    </lineage>
</organism>